<dbReference type="Proteomes" id="UP001144323">
    <property type="component" value="Unassembled WGS sequence"/>
</dbReference>
<evidence type="ECO:0000313" key="3">
    <source>
        <dbReference type="Proteomes" id="UP001144323"/>
    </source>
</evidence>
<gene>
    <name evidence="2" type="ORF">LMG27198_04350</name>
</gene>
<name>A0A9W6GR82_9HYPH</name>
<sequence>MRRQRGRAGLSDVGGRLLGDFEVEIGGFQRQDAVAGVDEHIGEDRNGRSALDDPVDMAERPKQRRSLDRNLHRRKTICVFLGAAGAPGAETLASQRPNRK</sequence>
<proteinExistence type="predicted"/>
<feature type="region of interest" description="Disordered" evidence="1">
    <location>
        <begin position="43"/>
        <end position="69"/>
    </location>
</feature>
<reference evidence="2" key="1">
    <citation type="journal article" date="2023" name="Int. J. Syst. Evol. Microbiol.">
        <title>Methylocystis iwaonis sp. nov., a type II methane-oxidizing bacterium from surface soil of a rice paddy field in Japan, and emended description of the genus Methylocystis (ex Whittenbury et al. 1970) Bowman et al. 1993.</title>
        <authorList>
            <person name="Kaise H."/>
            <person name="Sawadogo J.B."/>
            <person name="Alam M.S."/>
            <person name="Ueno C."/>
            <person name="Dianou D."/>
            <person name="Shinjo R."/>
            <person name="Asakawa S."/>
        </authorList>
    </citation>
    <scope>NUCLEOTIDE SEQUENCE</scope>
    <source>
        <strain evidence="2">LMG27198</strain>
    </source>
</reference>
<dbReference type="AlphaFoldDB" id="A0A9W6GR82"/>
<comment type="caution">
    <text evidence="2">The sequence shown here is derived from an EMBL/GenBank/DDBJ whole genome shotgun (WGS) entry which is preliminary data.</text>
</comment>
<keyword evidence="3" id="KW-1185">Reference proteome</keyword>
<accession>A0A9W6GR82</accession>
<organism evidence="2 3">
    <name type="scientific">Methylocystis echinoides</name>
    <dbReference type="NCBI Taxonomy" id="29468"/>
    <lineage>
        <taxon>Bacteria</taxon>
        <taxon>Pseudomonadati</taxon>
        <taxon>Pseudomonadota</taxon>
        <taxon>Alphaproteobacteria</taxon>
        <taxon>Hyphomicrobiales</taxon>
        <taxon>Methylocystaceae</taxon>
        <taxon>Methylocystis</taxon>
    </lineage>
</organism>
<evidence type="ECO:0000256" key="1">
    <source>
        <dbReference type="SAM" id="MobiDB-lite"/>
    </source>
</evidence>
<protein>
    <submittedName>
        <fullName evidence="2">Uncharacterized protein</fullName>
    </submittedName>
</protein>
<evidence type="ECO:0000313" key="2">
    <source>
        <dbReference type="EMBL" id="GLI91443.1"/>
    </source>
</evidence>
<dbReference type="EMBL" id="BSEC01000001">
    <property type="protein sequence ID" value="GLI91443.1"/>
    <property type="molecule type" value="Genomic_DNA"/>
</dbReference>